<dbReference type="AlphaFoldDB" id="A0A243W7P3"/>
<dbReference type="GO" id="GO:0004497">
    <property type="term" value="F:monooxygenase activity"/>
    <property type="evidence" value="ECO:0007669"/>
    <property type="project" value="UniProtKB-UniRule"/>
</dbReference>
<evidence type="ECO:0000256" key="4">
    <source>
        <dbReference type="ARBA" id="ARBA00023033"/>
    </source>
</evidence>
<keyword evidence="2 5" id="KW-0274">FAD</keyword>
<dbReference type="GO" id="GO:0005737">
    <property type="term" value="C:cytoplasm"/>
    <property type="evidence" value="ECO:0007669"/>
    <property type="project" value="UniProtKB-SubCell"/>
</dbReference>
<dbReference type="EMBL" id="MTSE01000019">
    <property type="protein sequence ID" value="OUJ71078.1"/>
    <property type="molecule type" value="Genomic_DNA"/>
</dbReference>
<keyword evidence="5" id="KW-0963">Cytoplasm</keyword>
<dbReference type="Gene3D" id="3.50.50.60">
    <property type="entry name" value="FAD/NAD(P)-binding domain"/>
    <property type="match status" value="1"/>
</dbReference>
<keyword evidence="5" id="KW-0521">NADP</keyword>
<feature type="binding site" evidence="5">
    <location>
        <position position="50"/>
    </location>
    <ligand>
        <name>FAD</name>
        <dbReference type="ChEBI" id="CHEBI:57692"/>
    </ligand>
</feature>
<dbReference type="GO" id="GO:0071949">
    <property type="term" value="F:FAD binding"/>
    <property type="evidence" value="ECO:0007669"/>
    <property type="project" value="InterPro"/>
</dbReference>
<dbReference type="PANTHER" id="PTHR46972">
    <property type="entry name" value="MONOOXYGENASE ASQM-RELATED"/>
    <property type="match status" value="1"/>
</dbReference>
<comment type="subunit">
    <text evidence="5">Monomer.</text>
</comment>
<dbReference type="InterPro" id="IPR002938">
    <property type="entry name" value="FAD-bd"/>
</dbReference>
<dbReference type="HAMAP" id="MF_00845">
    <property type="entry name" value="TetX_monooxygenase"/>
    <property type="match status" value="1"/>
</dbReference>
<organism evidence="7 8">
    <name type="scientific">Hymenobacter crusticola</name>
    <dbReference type="NCBI Taxonomy" id="1770526"/>
    <lineage>
        <taxon>Bacteria</taxon>
        <taxon>Pseudomonadati</taxon>
        <taxon>Bacteroidota</taxon>
        <taxon>Cytophagia</taxon>
        <taxon>Cytophagales</taxon>
        <taxon>Hymenobacteraceae</taxon>
        <taxon>Hymenobacter</taxon>
    </lineage>
</organism>
<dbReference type="PRINTS" id="PR00420">
    <property type="entry name" value="RNGMNOXGNASE"/>
</dbReference>
<feature type="domain" description="FAD-binding" evidence="6">
    <location>
        <begin position="301"/>
        <end position="356"/>
    </location>
</feature>
<comment type="catalytic activity">
    <reaction evidence="5">
        <text>a tetracycline + NADPH + O2 + H(+) = an 11a-hydroxytetracycline + NADP(+) + H2O</text>
        <dbReference type="Rhea" id="RHEA:61444"/>
        <dbReference type="ChEBI" id="CHEBI:15377"/>
        <dbReference type="ChEBI" id="CHEBI:15378"/>
        <dbReference type="ChEBI" id="CHEBI:15379"/>
        <dbReference type="ChEBI" id="CHEBI:57783"/>
        <dbReference type="ChEBI" id="CHEBI:58349"/>
        <dbReference type="ChEBI" id="CHEBI:144644"/>
        <dbReference type="ChEBI" id="CHEBI:144645"/>
    </reaction>
</comment>
<evidence type="ECO:0000256" key="2">
    <source>
        <dbReference type="ARBA" id="ARBA00022827"/>
    </source>
</evidence>
<protein>
    <recommendedName>
        <fullName evidence="5">Flavin-dependent monooxygenase</fullName>
    </recommendedName>
    <alternativeName>
        <fullName evidence="5">TetX monooxygenase</fullName>
        <shortName evidence="5">TetX</shortName>
        <ecNumber evidence="5">1.14.13.-</ecNumber>
    </alternativeName>
</protein>
<evidence type="ECO:0000313" key="7">
    <source>
        <dbReference type="EMBL" id="OUJ71078.1"/>
    </source>
</evidence>
<dbReference type="RefSeq" id="WP_086596505.1">
    <property type="nucleotide sequence ID" value="NZ_MTSE01000019.1"/>
</dbReference>
<comment type="domain">
    <text evidence="5">Consists of an N-terminal FAD-binding domain with a Rossman fold and a C-terminal substrate-binding domain.</text>
</comment>
<reference evidence="7 8" key="1">
    <citation type="submission" date="2017-01" db="EMBL/GenBank/DDBJ databases">
        <title>A new Hymenobacter.</title>
        <authorList>
            <person name="Liang Y."/>
            <person name="Feng F."/>
        </authorList>
    </citation>
    <scope>NUCLEOTIDE SEQUENCE [LARGE SCALE GENOMIC DNA]</scope>
    <source>
        <strain evidence="7">MIMBbqt21</strain>
    </source>
</reference>
<feature type="binding site" evidence="5">
    <location>
        <position position="43"/>
    </location>
    <ligand>
        <name>NADPH</name>
        <dbReference type="ChEBI" id="CHEBI:57783"/>
    </ligand>
</feature>
<proteinExistence type="inferred from homology"/>
<feature type="domain" description="FAD-binding" evidence="6">
    <location>
        <begin position="7"/>
        <end position="173"/>
    </location>
</feature>
<dbReference type="GO" id="GO:0046677">
    <property type="term" value="P:response to antibiotic"/>
    <property type="evidence" value="ECO:0007669"/>
    <property type="project" value="InterPro"/>
</dbReference>
<keyword evidence="8" id="KW-1185">Reference proteome</keyword>
<feature type="binding site" evidence="5">
    <location>
        <position position="306"/>
    </location>
    <ligand>
        <name>FAD</name>
        <dbReference type="ChEBI" id="CHEBI:57692"/>
    </ligand>
</feature>
<dbReference type="InterPro" id="IPR043683">
    <property type="entry name" value="TetX_monooxygenase"/>
</dbReference>
<dbReference type="InterPro" id="IPR036188">
    <property type="entry name" value="FAD/NAD-bd_sf"/>
</dbReference>
<evidence type="ECO:0000256" key="3">
    <source>
        <dbReference type="ARBA" id="ARBA00023002"/>
    </source>
</evidence>
<comment type="similarity">
    <text evidence="5">Belongs to the aromatic-ring hydroxylase family. TetX subfamily.</text>
</comment>
<keyword evidence="4 5" id="KW-0503">Monooxygenase</keyword>
<comment type="cofactor">
    <cofactor evidence="5">
        <name>FAD</name>
        <dbReference type="ChEBI" id="CHEBI:57692"/>
    </cofactor>
</comment>
<dbReference type="Pfam" id="PF01494">
    <property type="entry name" value="FAD_binding_3"/>
    <property type="match status" value="2"/>
</dbReference>
<accession>A0A243W7P3</accession>
<comment type="subcellular location">
    <subcellularLocation>
        <location evidence="5">Cytoplasm</location>
    </subcellularLocation>
</comment>
<keyword evidence="1 5" id="KW-0285">Flavoprotein</keyword>
<feature type="binding site" evidence="5">
    <location>
        <position position="113"/>
    </location>
    <ligand>
        <name>FAD</name>
        <dbReference type="ChEBI" id="CHEBI:57692"/>
    </ligand>
</feature>
<name>A0A243W7P3_9BACT</name>
<evidence type="ECO:0000313" key="8">
    <source>
        <dbReference type="Proteomes" id="UP000194873"/>
    </source>
</evidence>
<keyword evidence="5" id="KW-0547">Nucleotide-binding</keyword>
<comment type="caution">
    <text evidence="7">The sequence shown here is derived from an EMBL/GenBank/DDBJ whole genome shotgun (WGS) entry which is preliminary data.</text>
</comment>
<dbReference type="Proteomes" id="UP000194873">
    <property type="component" value="Unassembled WGS sequence"/>
</dbReference>
<keyword evidence="3 5" id="KW-0560">Oxidoreductase</keyword>
<dbReference type="EC" id="1.14.13.-" evidence="5"/>
<evidence type="ECO:0000259" key="6">
    <source>
        <dbReference type="Pfam" id="PF01494"/>
    </source>
</evidence>
<dbReference type="PANTHER" id="PTHR46972:SF1">
    <property type="entry name" value="FAD DEPENDENT OXIDOREDUCTASE DOMAIN-CONTAINING PROTEIN"/>
    <property type="match status" value="1"/>
</dbReference>
<evidence type="ECO:0000256" key="5">
    <source>
        <dbReference type="HAMAP-Rule" id="MF_00845"/>
    </source>
</evidence>
<comment type="function">
    <text evidence="5">An FAD-requiring monooxygenase active on some tetracycline antibiotic derivatives, which leads to their inactivation. Hydroxylates carbon 11a of tetracycline and some analogs.</text>
</comment>
<evidence type="ECO:0000256" key="1">
    <source>
        <dbReference type="ARBA" id="ARBA00022630"/>
    </source>
</evidence>
<gene>
    <name evidence="7" type="ORF">BXP70_23070</name>
</gene>
<dbReference type="SUPFAM" id="SSF51905">
    <property type="entry name" value="FAD/NAD(P)-binding domain"/>
    <property type="match status" value="1"/>
</dbReference>
<dbReference type="OrthoDB" id="9766816at2"/>
<sequence>MLLQNKQVAIIGGGPGGLTLARLLQQQGVAVHVYERDASPQVRPQGSALDLHHDSGLKALAAAGLLAEFKRAYRPGADAMVVVNGQLEVLLDQHADWVAQDFGDEGFRPEIDRGPLRDLLVASLRAGTVVWDARFTTMQPAGGGWEIHFENGTQAYADVVVAADGANSKVRPYLTDVRPVYAGFTLLEGAVPDAAQRVPVLWQLIQGGSLTALENGQTISFLTKGDGALNFWVWVKKPEDWLTTSGINWTDRAAVAAWFTQEFSTWSPKWQDLFANEALTVVPRPSYYLPLTPPWPSQPNLTLLGDAAHCLPPNGEGVNQAMLDALDLAEALGSAHFETTRHAIAAYEAKMRQRMVGVEAETRELLDLMHADNNQEAFLRIFSSNPDAAPNT</sequence>